<organism evidence="2 3">
    <name type="scientific">Camellia sinensis var. sinensis</name>
    <name type="common">China tea</name>
    <dbReference type="NCBI Taxonomy" id="542762"/>
    <lineage>
        <taxon>Eukaryota</taxon>
        <taxon>Viridiplantae</taxon>
        <taxon>Streptophyta</taxon>
        <taxon>Embryophyta</taxon>
        <taxon>Tracheophyta</taxon>
        <taxon>Spermatophyta</taxon>
        <taxon>Magnoliopsida</taxon>
        <taxon>eudicotyledons</taxon>
        <taxon>Gunneridae</taxon>
        <taxon>Pentapetalae</taxon>
        <taxon>asterids</taxon>
        <taxon>Ericales</taxon>
        <taxon>Theaceae</taxon>
        <taxon>Camellia</taxon>
    </lineage>
</organism>
<sequence length="288" mass="31760">MGSCISKFKPKRENQQVFNHVQDKLVISQPPISSTSLSSTKQPLSPTKSPASTSSVSSFSCTNSNTSSSLSLSSSSICSKERSFSNEFLWSCVKKNPHIIRIDQIKGSLQKPVPTKAQVQKPSVARVKQSIESIPPRRVTSTTQKRSCANSPTLTRKKSFRREPERPNSTYYLPSRALRSPSPSRRSSGGLTNSAKESCCKSRAASKANAMNSGLSLMKKENVRPASPINNSSRHRTCLMDREMCTYRIGSRIDEIVVGKVLSNQDIEAIPMEDIDNPLIALDCFIFL</sequence>
<reference evidence="2 3" key="1">
    <citation type="journal article" date="2018" name="Proc. Natl. Acad. Sci. U.S.A.">
        <title>Draft genome sequence of Camellia sinensis var. sinensis provides insights into the evolution of the tea genome and tea quality.</title>
        <authorList>
            <person name="Wei C."/>
            <person name="Yang H."/>
            <person name="Wang S."/>
            <person name="Zhao J."/>
            <person name="Liu C."/>
            <person name="Gao L."/>
            <person name="Xia E."/>
            <person name="Lu Y."/>
            <person name="Tai Y."/>
            <person name="She G."/>
            <person name="Sun J."/>
            <person name="Cao H."/>
            <person name="Tong W."/>
            <person name="Gao Q."/>
            <person name="Li Y."/>
            <person name="Deng W."/>
            <person name="Jiang X."/>
            <person name="Wang W."/>
            <person name="Chen Q."/>
            <person name="Zhang S."/>
            <person name="Li H."/>
            <person name="Wu J."/>
            <person name="Wang P."/>
            <person name="Li P."/>
            <person name="Shi C."/>
            <person name="Zheng F."/>
            <person name="Jian J."/>
            <person name="Huang B."/>
            <person name="Shan D."/>
            <person name="Shi M."/>
            <person name="Fang C."/>
            <person name="Yue Y."/>
            <person name="Li F."/>
            <person name="Li D."/>
            <person name="Wei S."/>
            <person name="Han B."/>
            <person name="Jiang C."/>
            <person name="Yin Y."/>
            <person name="Xia T."/>
            <person name="Zhang Z."/>
            <person name="Bennetzen J.L."/>
            <person name="Zhao S."/>
            <person name="Wan X."/>
        </authorList>
    </citation>
    <scope>NUCLEOTIDE SEQUENCE [LARGE SCALE GENOMIC DNA]</scope>
    <source>
        <strain evidence="3">cv. Shuchazao</strain>
        <tissue evidence="2">Leaf</tissue>
    </source>
</reference>
<proteinExistence type="predicted"/>
<dbReference type="PANTHER" id="PTHR33871">
    <property type="entry name" value="OS05G0503100 PROTEIN-RELATED"/>
    <property type="match status" value="1"/>
</dbReference>
<name>A0A4S4DYN1_CAMSN</name>
<feature type="compositionally biased region" description="Low complexity" evidence="1">
    <location>
        <begin position="173"/>
        <end position="191"/>
    </location>
</feature>
<dbReference type="EMBL" id="SDRB02009464">
    <property type="protein sequence ID" value="THG08194.1"/>
    <property type="molecule type" value="Genomic_DNA"/>
</dbReference>
<feature type="region of interest" description="Disordered" evidence="1">
    <location>
        <begin position="32"/>
        <end position="58"/>
    </location>
</feature>
<dbReference type="Proteomes" id="UP000306102">
    <property type="component" value="Unassembled WGS sequence"/>
</dbReference>
<dbReference type="AlphaFoldDB" id="A0A4S4DYN1"/>
<dbReference type="PANTHER" id="PTHR33871:SF18">
    <property type="entry name" value="F24J8.12 PROTEIN"/>
    <property type="match status" value="1"/>
</dbReference>
<evidence type="ECO:0000256" key="1">
    <source>
        <dbReference type="SAM" id="MobiDB-lite"/>
    </source>
</evidence>
<evidence type="ECO:0000313" key="3">
    <source>
        <dbReference type="Proteomes" id="UP000306102"/>
    </source>
</evidence>
<feature type="region of interest" description="Disordered" evidence="1">
    <location>
        <begin position="210"/>
        <end position="230"/>
    </location>
</feature>
<feature type="compositionally biased region" description="Polar residues" evidence="1">
    <location>
        <begin position="139"/>
        <end position="154"/>
    </location>
</feature>
<gene>
    <name evidence="2" type="ORF">TEA_014369</name>
</gene>
<keyword evidence="3" id="KW-1185">Reference proteome</keyword>
<feature type="region of interest" description="Disordered" evidence="1">
    <location>
        <begin position="110"/>
        <end position="198"/>
    </location>
</feature>
<accession>A0A4S4DYN1</accession>
<comment type="caution">
    <text evidence="2">The sequence shown here is derived from an EMBL/GenBank/DDBJ whole genome shotgun (WGS) entry which is preliminary data.</text>
</comment>
<evidence type="ECO:0000313" key="2">
    <source>
        <dbReference type="EMBL" id="THG08194.1"/>
    </source>
</evidence>
<protein>
    <submittedName>
        <fullName evidence="2">Uncharacterized protein</fullName>
    </submittedName>
</protein>